<evidence type="ECO:0000313" key="3">
    <source>
        <dbReference type="Proteomes" id="UP001627284"/>
    </source>
</evidence>
<gene>
    <name evidence="2" type="ORF">AABB24_030112</name>
</gene>
<dbReference type="Proteomes" id="UP001627284">
    <property type="component" value="Unassembled WGS sequence"/>
</dbReference>
<protein>
    <submittedName>
        <fullName evidence="2">Uncharacterized protein</fullName>
    </submittedName>
</protein>
<organism evidence="2 3">
    <name type="scientific">Solanum stoloniferum</name>
    <dbReference type="NCBI Taxonomy" id="62892"/>
    <lineage>
        <taxon>Eukaryota</taxon>
        <taxon>Viridiplantae</taxon>
        <taxon>Streptophyta</taxon>
        <taxon>Embryophyta</taxon>
        <taxon>Tracheophyta</taxon>
        <taxon>Spermatophyta</taxon>
        <taxon>Magnoliopsida</taxon>
        <taxon>eudicotyledons</taxon>
        <taxon>Gunneridae</taxon>
        <taxon>Pentapetalae</taxon>
        <taxon>asterids</taxon>
        <taxon>lamiids</taxon>
        <taxon>Solanales</taxon>
        <taxon>Solanaceae</taxon>
        <taxon>Solanoideae</taxon>
        <taxon>Solaneae</taxon>
        <taxon>Solanum</taxon>
    </lineage>
</organism>
<evidence type="ECO:0000313" key="2">
    <source>
        <dbReference type="EMBL" id="KAL3337810.1"/>
    </source>
</evidence>
<feature type="compositionally biased region" description="Polar residues" evidence="1">
    <location>
        <begin position="51"/>
        <end position="66"/>
    </location>
</feature>
<keyword evidence="3" id="KW-1185">Reference proteome</keyword>
<reference evidence="2 3" key="1">
    <citation type="submission" date="2024-05" db="EMBL/GenBank/DDBJ databases">
        <title>De novo assembly of an allotetraploid wild potato.</title>
        <authorList>
            <person name="Hosaka A.J."/>
        </authorList>
    </citation>
    <scope>NUCLEOTIDE SEQUENCE [LARGE SCALE GENOMIC DNA]</scope>
    <source>
        <tissue evidence="2">Young leaves</tissue>
    </source>
</reference>
<feature type="region of interest" description="Disordered" evidence="1">
    <location>
        <begin position="46"/>
        <end position="91"/>
    </location>
</feature>
<sequence length="140" mass="15831">MPLYVLLLQSVKKPKPNPNDPNPIRFQTTPPPLRLTLPHLLPAAFSPAKPQKSTTIHCPTTSAQSSTKRDPTAHNFFSFTRGRDRSSSPHQSALIFHPDLEGFRLNVEQLTAFPHPLGEEFENKVGFKSQFYPFPLQFEP</sequence>
<comment type="caution">
    <text evidence="2">The sequence shown here is derived from an EMBL/GenBank/DDBJ whole genome shotgun (WGS) entry which is preliminary data.</text>
</comment>
<accession>A0ABD2S138</accession>
<dbReference type="EMBL" id="JBJKTR010000017">
    <property type="protein sequence ID" value="KAL3337810.1"/>
    <property type="molecule type" value="Genomic_DNA"/>
</dbReference>
<evidence type="ECO:0000256" key="1">
    <source>
        <dbReference type="SAM" id="MobiDB-lite"/>
    </source>
</evidence>
<proteinExistence type="predicted"/>
<feature type="region of interest" description="Disordered" evidence="1">
    <location>
        <begin position="10"/>
        <end position="32"/>
    </location>
</feature>
<dbReference type="AlphaFoldDB" id="A0ABD2S138"/>
<name>A0ABD2S138_9SOLN</name>